<feature type="transmembrane region" description="Helical" evidence="8">
    <location>
        <begin position="373"/>
        <end position="395"/>
    </location>
</feature>
<dbReference type="AlphaFoldDB" id="A0A2S1TZ00"/>
<evidence type="ECO:0000256" key="6">
    <source>
        <dbReference type="ARBA" id="ARBA00023136"/>
    </source>
</evidence>
<keyword evidence="9" id="KW-0732">Signal</keyword>
<evidence type="ECO:0000256" key="7">
    <source>
        <dbReference type="SAM" id="MobiDB-lite"/>
    </source>
</evidence>
<protein>
    <submittedName>
        <fullName evidence="11">MFS transporter</fullName>
    </submittedName>
</protein>
<dbReference type="InterPro" id="IPR011701">
    <property type="entry name" value="MFS"/>
</dbReference>
<proteinExistence type="evidence at transcript level"/>
<comment type="subcellular location">
    <subcellularLocation>
        <location evidence="1">Endomembrane system</location>
        <topology evidence="1">Multi-pass membrane protein</topology>
    </subcellularLocation>
</comment>
<feature type="transmembrane region" description="Helical" evidence="8">
    <location>
        <begin position="323"/>
        <end position="343"/>
    </location>
</feature>
<dbReference type="GO" id="GO:0022857">
    <property type="term" value="F:transmembrane transporter activity"/>
    <property type="evidence" value="ECO:0007669"/>
    <property type="project" value="InterPro"/>
</dbReference>
<keyword evidence="6 8" id="KW-0472">Membrane</keyword>
<dbReference type="GO" id="GO:0016020">
    <property type="term" value="C:membrane"/>
    <property type="evidence" value="ECO:0007669"/>
    <property type="project" value="TreeGrafter"/>
</dbReference>
<evidence type="ECO:0000256" key="8">
    <source>
        <dbReference type="SAM" id="Phobius"/>
    </source>
</evidence>
<feature type="compositionally biased region" description="Basic and acidic residues" evidence="7">
    <location>
        <begin position="210"/>
        <end position="227"/>
    </location>
</feature>
<dbReference type="InterPro" id="IPR051788">
    <property type="entry name" value="MFS_Transporter"/>
</dbReference>
<evidence type="ECO:0000256" key="5">
    <source>
        <dbReference type="ARBA" id="ARBA00022989"/>
    </source>
</evidence>
<keyword evidence="4 8" id="KW-0812">Transmembrane</keyword>
<dbReference type="EMBL" id="MH043700">
    <property type="protein sequence ID" value="AWI66854.1"/>
    <property type="molecule type" value="mRNA"/>
</dbReference>
<feature type="region of interest" description="Disordered" evidence="7">
    <location>
        <begin position="187"/>
        <end position="231"/>
    </location>
</feature>
<dbReference type="Gene3D" id="1.20.1250.20">
    <property type="entry name" value="MFS general substrate transporter like domains"/>
    <property type="match status" value="1"/>
</dbReference>
<comment type="similarity">
    <text evidence="2">Belongs to the major facilitator superfamily.</text>
</comment>
<feature type="compositionally biased region" description="Basic and acidic residues" evidence="7">
    <location>
        <begin position="187"/>
        <end position="200"/>
    </location>
</feature>
<reference evidence="11" key="1">
    <citation type="submission" date="2018-03" db="EMBL/GenBank/DDBJ databases">
        <title>Horizontal gene transfer is an indispensable driver in forging the evolution of the Neocallimastigomycota as a distinct gut-dwelling fungal lineage.</title>
        <authorList>
            <person name="Murphy C.L."/>
            <person name="Youssef N.H."/>
            <person name="Elshahed M.S."/>
        </authorList>
    </citation>
    <scope>NUCLEOTIDE SEQUENCE</scope>
    <source>
        <strain evidence="11">A1</strain>
    </source>
</reference>
<feature type="domain" description="Major facilitator superfamily (MFS) profile" evidence="10">
    <location>
        <begin position="5"/>
        <end position="458"/>
    </location>
</feature>
<feature type="transmembrane region" description="Helical" evidence="8">
    <location>
        <begin position="71"/>
        <end position="100"/>
    </location>
</feature>
<sequence length="462" mass="51351">MISLLLVVIYISFISLGLPDSLLGSAWPVMYQELKVPLSFSGIVFMIIYLGTIISSLGSERIINRYGTGKVTSFSVLLTALGMLGFSFGHMFILLCIFAIPYGLGAGSIDTALNNYVAINYESRHMSWLHCMWGLGASIGPYIMSTMLKYTNSWKNGYRTISFIQFGLTFILFLSLPLWNKKASDSEKVNKDEEGKKEEKEEIIEINSLNKEEEKNKENKKETESSHNIDIGEIEISHTTDNLLVNDEKDKSNTTVTIKEGKKEETETNPEVLGLKRTVQIPGVLEAIICFFCYCAIETTIGLWCSSYLVMERNVNEVTAAKFASFFYIGITIGRAISGFLTLRLNDNQIIRIGEGIIFAGIIMIFIPYGYWIAVIGFILAGFGCAPLFPCIIHSAPTIFGVDKSQAVVGVLMASSSGSALIMPALFGVIAKWIGLKILPYYLSINLIIMIFMHYKVMKKAI</sequence>
<feature type="transmembrane region" description="Helical" evidence="8">
    <location>
        <begin position="40"/>
        <end position="59"/>
    </location>
</feature>
<organism evidence="11">
    <name type="scientific">Piromyces sp</name>
    <dbReference type="NCBI Taxonomy" id="45796"/>
    <lineage>
        <taxon>Eukaryota</taxon>
        <taxon>Fungi</taxon>
        <taxon>Fungi incertae sedis</taxon>
        <taxon>Chytridiomycota</taxon>
        <taxon>Chytridiomycota incertae sedis</taxon>
        <taxon>Neocallimastigomycetes</taxon>
        <taxon>Neocallimastigales</taxon>
        <taxon>Neocallimastigaceae</taxon>
        <taxon>Piromyces</taxon>
    </lineage>
</organism>
<feature type="signal peptide" evidence="9">
    <location>
        <begin position="1"/>
        <end position="19"/>
    </location>
</feature>
<keyword evidence="5 8" id="KW-1133">Transmembrane helix</keyword>
<evidence type="ECO:0000256" key="3">
    <source>
        <dbReference type="ARBA" id="ARBA00022448"/>
    </source>
</evidence>
<accession>A0A2S1TZ00</accession>
<dbReference type="GO" id="GO:0012505">
    <property type="term" value="C:endomembrane system"/>
    <property type="evidence" value="ECO:0007669"/>
    <property type="project" value="UniProtKB-SubCell"/>
</dbReference>
<dbReference type="PANTHER" id="PTHR23514">
    <property type="entry name" value="BYPASS OF STOP CODON PROTEIN 6"/>
    <property type="match status" value="1"/>
</dbReference>
<feature type="transmembrane region" description="Helical" evidence="8">
    <location>
        <begin position="350"/>
        <end position="367"/>
    </location>
</feature>
<dbReference type="PANTHER" id="PTHR23514:SF3">
    <property type="entry name" value="BYPASS OF STOP CODON PROTEIN 6"/>
    <property type="match status" value="1"/>
</dbReference>
<evidence type="ECO:0000259" key="10">
    <source>
        <dbReference type="PROSITE" id="PS50850"/>
    </source>
</evidence>
<name>A0A2S1TZ00_PIRSP</name>
<dbReference type="SUPFAM" id="SSF103473">
    <property type="entry name" value="MFS general substrate transporter"/>
    <property type="match status" value="1"/>
</dbReference>
<feature type="transmembrane region" description="Helical" evidence="8">
    <location>
        <begin position="439"/>
        <end position="457"/>
    </location>
</feature>
<evidence type="ECO:0000256" key="1">
    <source>
        <dbReference type="ARBA" id="ARBA00004127"/>
    </source>
</evidence>
<evidence type="ECO:0000256" key="4">
    <source>
        <dbReference type="ARBA" id="ARBA00022692"/>
    </source>
</evidence>
<feature type="chain" id="PRO_5015707605" evidence="9">
    <location>
        <begin position="20"/>
        <end position="462"/>
    </location>
</feature>
<feature type="transmembrane region" description="Helical" evidence="8">
    <location>
        <begin position="284"/>
        <end position="311"/>
    </location>
</feature>
<evidence type="ECO:0000256" key="9">
    <source>
        <dbReference type="SAM" id="SignalP"/>
    </source>
</evidence>
<keyword evidence="3" id="KW-0813">Transport</keyword>
<dbReference type="InterPro" id="IPR020846">
    <property type="entry name" value="MFS_dom"/>
</dbReference>
<evidence type="ECO:0000313" key="11">
    <source>
        <dbReference type="EMBL" id="AWI66854.1"/>
    </source>
</evidence>
<evidence type="ECO:0000256" key="2">
    <source>
        <dbReference type="ARBA" id="ARBA00008335"/>
    </source>
</evidence>
<dbReference type="PROSITE" id="PS50850">
    <property type="entry name" value="MFS"/>
    <property type="match status" value="1"/>
</dbReference>
<feature type="transmembrane region" description="Helical" evidence="8">
    <location>
        <begin position="407"/>
        <end position="427"/>
    </location>
</feature>
<feature type="transmembrane region" description="Helical" evidence="8">
    <location>
        <begin position="157"/>
        <end position="179"/>
    </location>
</feature>
<dbReference type="InterPro" id="IPR036259">
    <property type="entry name" value="MFS_trans_sf"/>
</dbReference>
<dbReference type="Pfam" id="PF07690">
    <property type="entry name" value="MFS_1"/>
    <property type="match status" value="1"/>
</dbReference>